<feature type="domain" description="Jacalin-type lectin" evidence="3">
    <location>
        <begin position="48"/>
        <end position="183"/>
    </location>
</feature>
<dbReference type="InterPro" id="IPR036404">
    <property type="entry name" value="Jacalin-like_lectin_dom_sf"/>
</dbReference>
<evidence type="ECO:0000313" key="5">
    <source>
        <dbReference type="Proteomes" id="UP000424527"/>
    </source>
</evidence>
<proteinExistence type="predicted"/>
<dbReference type="PROSITE" id="PS51752">
    <property type="entry name" value="JACALIN_LECTIN"/>
    <property type="match status" value="1"/>
</dbReference>
<dbReference type="SMART" id="SM00915">
    <property type="entry name" value="Jacalin"/>
    <property type="match status" value="1"/>
</dbReference>
<dbReference type="InterPro" id="IPR052321">
    <property type="entry name" value="PolyBind_ProtTraffic"/>
</dbReference>
<dbReference type="SUPFAM" id="SSF51101">
    <property type="entry name" value="Mannose-binding lectins"/>
    <property type="match status" value="1"/>
</dbReference>
<gene>
    <name evidence="4" type="ORF">D5F01_LYC12389</name>
</gene>
<evidence type="ECO:0000256" key="2">
    <source>
        <dbReference type="ARBA" id="ARBA00022734"/>
    </source>
</evidence>
<keyword evidence="1" id="KW-0732">Signal</keyword>
<organism evidence="4 5">
    <name type="scientific">Larimichthys crocea</name>
    <name type="common">Large yellow croaker</name>
    <name type="synonym">Pseudosciaena crocea</name>
    <dbReference type="NCBI Taxonomy" id="215358"/>
    <lineage>
        <taxon>Eukaryota</taxon>
        <taxon>Metazoa</taxon>
        <taxon>Chordata</taxon>
        <taxon>Craniata</taxon>
        <taxon>Vertebrata</taxon>
        <taxon>Euteleostomi</taxon>
        <taxon>Actinopterygii</taxon>
        <taxon>Neopterygii</taxon>
        <taxon>Teleostei</taxon>
        <taxon>Neoteleostei</taxon>
        <taxon>Acanthomorphata</taxon>
        <taxon>Eupercaria</taxon>
        <taxon>Sciaenidae</taxon>
        <taxon>Larimichthys</taxon>
    </lineage>
</organism>
<dbReference type="Pfam" id="PF01419">
    <property type="entry name" value="Jacalin"/>
    <property type="match status" value="1"/>
</dbReference>
<reference evidence="4 5" key="1">
    <citation type="submission" date="2019-07" db="EMBL/GenBank/DDBJ databases">
        <title>Chromosome genome assembly for large yellow croaker.</title>
        <authorList>
            <person name="Xiao S."/>
        </authorList>
    </citation>
    <scope>NUCLEOTIDE SEQUENCE [LARGE SCALE GENOMIC DNA]</scope>
    <source>
        <strain evidence="4">JMULYC20181020</strain>
        <tissue evidence="4">Muscle</tissue>
    </source>
</reference>
<dbReference type="GO" id="GO:0030246">
    <property type="term" value="F:carbohydrate binding"/>
    <property type="evidence" value="ECO:0007669"/>
    <property type="project" value="UniProtKB-KW"/>
</dbReference>
<evidence type="ECO:0000256" key="1">
    <source>
        <dbReference type="ARBA" id="ARBA00022729"/>
    </source>
</evidence>
<accession>A0A6G0IAY8</accession>
<name>A0A6G0IAY8_LARCR</name>
<dbReference type="InterPro" id="IPR001229">
    <property type="entry name" value="Jacalin-like_lectin_dom"/>
</dbReference>
<dbReference type="EMBL" id="REGW02000012">
    <property type="protein sequence ID" value="KAE8288517.1"/>
    <property type="molecule type" value="Genomic_DNA"/>
</dbReference>
<sequence length="195" mass="21905">MEFSNRFESPMAAFPCFFWTSSQTRMFSLLFFAVLCASCLAKPALVHYSYSNAVGGGSGNAFSLNGKGRITSIRLWEVPNAYITGIQLRYENIWTPRAGRYYGGTHELNLFDGEVIVQISGKYYSNYIYQLIFLTSRGRSLIVGQPIRDSFNFYPIHVDAELRMLSGRVNSAGITALAAHWGAVYMHECNSTMNN</sequence>
<evidence type="ECO:0000259" key="3">
    <source>
        <dbReference type="PROSITE" id="PS51752"/>
    </source>
</evidence>
<keyword evidence="5" id="KW-1185">Reference proteome</keyword>
<evidence type="ECO:0000313" key="4">
    <source>
        <dbReference type="EMBL" id="KAE8288517.1"/>
    </source>
</evidence>
<dbReference type="AlphaFoldDB" id="A0A6G0IAY8"/>
<dbReference type="Proteomes" id="UP000424527">
    <property type="component" value="Unassembled WGS sequence"/>
</dbReference>
<keyword evidence="2" id="KW-0430">Lectin</keyword>
<dbReference type="Gene3D" id="2.100.10.30">
    <property type="entry name" value="Jacalin-like lectin domain"/>
    <property type="match status" value="1"/>
</dbReference>
<comment type="caution">
    <text evidence="4">The sequence shown here is derived from an EMBL/GenBank/DDBJ whole genome shotgun (WGS) entry which is preliminary data.</text>
</comment>
<dbReference type="PANTHER" id="PTHR33589:SF3">
    <property type="entry name" value="ZYMOGEN GRANULE MEMBRANE PROTEIN 16-LIKE"/>
    <property type="match status" value="1"/>
</dbReference>
<dbReference type="PANTHER" id="PTHR33589">
    <property type="entry name" value="OS11G0524900 PROTEIN"/>
    <property type="match status" value="1"/>
</dbReference>
<protein>
    <recommendedName>
        <fullName evidence="3">Jacalin-type lectin domain-containing protein</fullName>
    </recommendedName>
</protein>